<evidence type="ECO:0000313" key="2">
    <source>
        <dbReference type="EMBL" id="AWW33235.1"/>
    </source>
</evidence>
<proteinExistence type="predicted"/>
<dbReference type="EMBL" id="CP030041">
    <property type="protein sequence ID" value="AWW33235.1"/>
    <property type="molecule type" value="Genomic_DNA"/>
</dbReference>
<dbReference type="AlphaFoldDB" id="A0A2Z4IQT8"/>
<protein>
    <submittedName>
        <fullName evidence="2">CHAP domain-containing protein</fullName>
    </submittedName>
</protein>
<gene>
    <name evidence="2" type="ORF">DN752_17775</name>
</gene>
<sequence length="159" mass="17663">MTDTLSIRHQVTATFLEEVGQLEVGKNNHGPAIKKYLASVGLGEGYAWCAAFVKWVLSENGLPASGANAWSPSWFPASRVIYQRNSEAKGNPQSGDVFGIYFSTKKRIAHVGFIHEWTEKYAVTVEGNTNDAGSREGDGVYRKKRLKRQIYAVADWITH</sequence>
<dbReference type="KEGG" id="est:DN752_17775"/>
<keyword evidence="3" id="KW-1185">Reference proteome</keyword>
<evidence type="ECO:0000313" key="3">
    <source>
        <dbReference type="Proteomes" id="UP000248688"/>
    </source>
</evidence>
<dbReference type="InterPro" id="IPR007921">
    <property type="entry name" value="CHAP_dom"/>
</dbReference>
<reference evidence="2 3" key="1">
    <citation type="submission" date="2018-06" db="EMBL/GenBank/DDBJ databases">
        <title>Echinicola strongylocentroti sp. nov., isolated from a sea urchin Strongylocentrotus intermedius.</title>
        <authorList>
            <person name="Bae S.S."/>
        </authorList>
    </citation>
    <scope>NUCLEOTIDE SEQUENCE [LARGE SCALE GENOMIC DNA]</scope>
    <source>
        <strain evidence="2 3">MEBiC08714</strain>
    </source>
</reference>
<dbReference type="Pfam" id="PF05257">
    <property type="entry name" value="CHAP"/>
    <property type="match status" value="1"/>
</dbReference>
<dbReference type="Proteomes" id="UP000248688">
    <property type="component" value="Chromosome"/>
</dbReference>
<feature type="domain" description="Peptidase C51" evidence="1">
    <location>
        <begin position="43"/>
        <end position="128"/>
    </location>
</feature>
<dbReference type="OrthoDB" id="9813532at2"/>
<name>A0A2Z4IQT8_9BACT</name>
<organism evidence="2 3">
    <name type="scientific">Echinicola strongylocentroti</name>
    <dbReference type="NCBI Taxonomy" id="1795355"/>
    <lineage>
        <taxon>Bacteria</taxon>
        <taxon>Pseudomonadati</taxon>
        <taxon>Bacteroidota</taxon>
        <taxon>Cytophagia</taxon>
        <taxon>Cytophagales</taxon>
        <taxon>Cyclobacteriaceae</taxon>
        <taxon>Echinicola</taxon>
    </lineage>
</organism>
<accession>A0A2Z4IQT8</accession>
<evidence type="ECO:0000259" key="1">
    <source>
        <dbReference type="Pfam" id="PF05257"/>
    </source>
</evidence>